<name>A0ABW5CGC2_9HYPH</name>
<keyword evidence="1" id="KW-0808">Transferase</keyword>
<accession>A0ABW5CGC2</accession>
<comment type="caution">
    <text evidence="1">The sequence shown here is derived from an EMBL/GenBank/DDBJ whole genome shotgun (WGS) entry which is preliminary data.</text>
</comment>
<dbReference type="PANTHER" id="PTHR37816:SF2">
    <property type="entry name" value="DNA TOPOLOGY MODULATION PROTEIN FLAR-RELATED PROTEIN"/>
    <property type="match status" value="1"/>
</dbReference>
<dbReference type="InterPro" id="IPR052922">
    <property type="entry name" value="Cytidylate_Kinase-2"/>
</dbReference>
<dbReference type="InterPro" id="IPR027417">
    <property type="entry name" value="P-loop_NTPase"/>
</dbReference>
<reference evidence="2" key="1">
    <citation type="journal article" date="2019" name="Int. J. Syst. Evol. Microbiol.">
        <title>The Global Catalogue of Microorganisms (GCM) 10K type strain sequencing project: providing services to taxonomists for standard genome sequencing and annotation.</title>
        <authorList>
            <consortium name="The Broad Institute Genomics Platform"/>
            <consortium name="The Broad Institute Genome Sequencing Center for Infectious Disease"/>
            <person name="Wu L."/>
            <person name="Ma J."/>
        </authorList>
    </citation>
    <scope>NUCLEOTIDE SEQUENCE [LARGE SCALE GENOMIC DNA]</scope>
    <source>
        <strain evidence="2">ZS-35-S2</strain>
    </source>
</reference>
<dbReference type="RefSeq" id="WP_209740402.1">
    <property type="nucleotide sequence ID" value="NZ_JBHUIJ010000002.1"/>
</dbReference>
<evidence type="ECO:0000313" key="2">
    <source>
        <dbReference type="Proteomes" id="UP001597371"/>
    </source>
</evidence>
<protein>
    <submittedName>
        <fullName evidence="1">Adenylate kinase</fullName>
    </submittedName>
</protein>
<dbReference type="PANTHER" id="PTHR37816">
    <property type="entry name" value="YALI0E33011P"/>
    <property type="match status" value="1"/>
</dbReference>
<sequence>MTTLRLHITGAACSGVTTLGETLAAVLGAAHVDSDDFYWMPTDPPFSTKRAPQDRVRLMADALGEEGWVLSGSLMGWGDSLVEGADLIVFVDTPTALRMERLRRRERERFGERILPGGDMHAIHTDFVAWAERYDDPNFAGRSRARHEAWLGRQSAPLLRLDGREEPRSLAERVLAAASPRER</sequence>
<dbReference type="EMBL" id="JBHUIJ010000002">
    <property type="protein sequence ID" value="MFD2236309.1"/>
    <property type="molecule type" value="Genomic_DNA"/>
</dbReference>
<dbReference type="GO" id="GO:0016301">
    <property type="term" value="F:kinase activity"/>
    <property type="evidence" value="ECO:0007669"/>
    <property type="project" value="UniProtKB-KW"/>
</dbReference>
<dbReference type="Gene3D" id="3.40.50.300">
    <property type="entry name" value="P-loop containing nucleotide triphosphate hydrolases"/>
    <property type="match status" value="1"/>
</dbReference>
<organism evidence="1 2">
    <name type="scientific">Aureimonas populi</name>
    <dbReference type="NCBI Taxonomy" id="1701758"/>
    <lineage>
        <taxon>Bacteria</taxon>
        <taxon>Pseudomonadati</taxon>
        <taxon>Pseudomonadota</taxon>
        <taxon>Alphaproteobacteria</taxon>
        <taxon>Hyphomicrobiales</taxon>
        <taxon>Aurantimonadaceae</taxon>
        <taxon>Aureimonas</taxon>
    </lineage>
</organism>
<dbReference type="Proteomes" id="UP001597371">
    <property type="component" value="Unassembled WGS sequence"/>
</dbReference>
<dbReference type="NCBIfam" id="NF004861">
    <property type="entry name" value="PRK06217.1"/>
    <property type="match status" value="1"/>
</dbReference>
<evidence type="ECO:0000313" key="1">
    <source>
        <dbReference type="EMBL" id="MFD2236309.1"/>
    </source>
</evidence>
<dbReference type="SUPFAM" id="SSF52540">
    <property type="entry name" value="P-loop containing nucleoside triphosphate hydrolases"/>
    <property type="match status" value="1"/>
</dbReference>
<gene>
    <name evidence="1" type="ORF">ACFSKQ_02385</name>
</gene>
<keyword evidence="1" id="KW-0418">Kinase</keyword>
<proteinExistence type="predicted"/>
<keyword evidence="2" id="KW-1185">Reference proteome</keyword>